<accession>A0ABR2JUV8</accession>
<dbReference type="InterPro" id="IPR028246">
    <property type="entry name" value="CATSPERG"/>
</dbReference>
<keyword evidence="1" id="KW-0812">Transmembrane</keyword>
<gene>
    <name evidence="3" type="ORF">M9Y10_044900</name>
</gene>
<evidence type="ECO:0000313" key="4">
    <source>
        <dbReference type="Proteomes" id="UP001470230"/>
    </source>
</evidence>
<protein>
    <recommendedName>
        <fullName evidence="2">CATSPERG C-terminal domain-containing protein</fullName>
    </recommendedName>
</protein>
<proteinExistence type="predicted"/>
<dbReference type="PANTHER" id="PTHR14327:SF1">
    <property type="entry name" value="CATION CHANNEL SPERM-ASSOCIATED AUXILIARY SUBUNIT GAMMA"/>
    <property type="match status" value="1"/>
</dbReference>
<name>A0ABR2JUV8_9EUKA</name>
<dbReference type="PANTHER" id="PTHR14327">
    <property type="entry name" value="CATION CHANNEL SPERM-ASSOCIATED PROTEIN SUBUNIT GAMMA"/>
    <property type="match status" value="1"/>
</dbReference>
<keyword evidence="4" id="KW-1185">Reference proteome</keyword>
<evidence type="ECO:0000259" key="2">
    <source>
        <dbReference type="Pfam" id="PF22846"/>
    </source>
</evidence>
<sequence>MLIFYIISFGLSDYRFGYTPINTSFIDNFWIYPSRKQEFVFHLFDEDVQLSEDREKSLISSGVLPVIYGSDTDTVENAEIEPNFNSESWNFFFIAKKPGTFCFKIKANINTGVLIADSHLCFAVSYFLTNGRQCILGQINSTHDINSKIFDEEGGIKYFHEIQSFPLSLFSTFIIEMENKVTSPFFASNITLISPNDFVDSYYISYDFSVYPEIISEITNICVQPDNNIFIQAGCSSLRIHVDQTYDILDNNADIAFVGCDSQKCNYMFYTKNENIIYFYQIEGKIDLEPEEQIICGSFASKSPEYLVVVTQINNSRKNYRIRSITLSQGIITNQTYEYLKEEPNYEVFSTPKIVVPSLSFNPSNDPIIVGIHSHQNQDENIYIYGSSLVYSPSSGNGWYLMASFQPYKIVDFTSSPTSGKFAFRTNDPEHTLYFGSVGNKLFSRLSLRQFIRNEYSIEMNDYFDFVRLYFSSEDTLYLIKFDKVTANVERLIIPIENTRYDESECPYFACSINSDNNIGITRELDVVDFPERIYLDHNDQYNFNMLFSKKKNSSPQVNLKGRSLLQINQSIINDNLSDTVDLYVNISENKEVIANSPQFGYNSKMRPGEYIAEVPIIISVMNSSPRCSFSQASIMAHIGCPYGFIFEIDPTATMCKKDPDIQCPDYSQRWYPRFRLRDSLDNSSRPYNGMFDLKIIGYGEYRDSMYIITNQSDLYEFNYGSKPMWGYDSSLRTGVASNSNGTIIWLCAEGSPCARVNPNFPDTPKIYLRFHVDTNISFDNSTYCAYETTFDICLSSLPFPFAYQMATIIVTLFICVLLNLIRYYKFFKNYSSSTLTNIWKKKKSTKKKKLILDIN</sequence>
<keyword evidence="1" id="KW-0472">Membrane</keyword>
<evidence type="ECO:0000256" key="1">
    <source>
        <dbReference type="SAM" id="Phobius"/>
    </source>
</evidence>
<dbReference type="EMBL" id="JAPFFF010000009">
    <property type="protein sequence ID" value="KAK8882258.1"/>
    <property type="molecule type" value="Genomic_DNA"/>
</dbReference>
<dbReference type="Proteomes" id="UP001470230">
    <property type="component" value="Unassembled WGS sequence"/>
</dbReference>
<feature type="domain" description="CATSPERG C-terminal" evidence="2">
    <location>
        <begin position="657"/>
        <end position="828"/>
    </location>
</feature>
<keyword evidence="1" id="KW-1133">Transmembrane helix</keyword>
<dbReference type="Pfam" id="PF22846">
    <property type="entry name" value="CATSPERG_C"/>
    <property type="match status" value="1"/>
</dbReference>
<reference evidence="3 4" key="1">
    <citation type="submission" date="2024-04" db="EMBL/GenBank/DDBJ databases">
        <title>Tritrichomonas musculus Genome.</title>
        <authorList>
            <person name="Alves-Ferreira E."/>
            <person name="Grigg M."/>
            <person name="Lorenzi H."/>
            <person name="Galac M."/>
        </authorList>
    </citation>
    <scope>NUCLEOTIDE SEQUENCE [LARGE SCALE GENOMIC DNA]</scope>
    <source>
        <strain evidence="3 4">EAF2021</strain>
    </source>
</reference>
<dbReference type="InterPro" id="IPR053873">
    <property type="entry name" value="CATSPERG_C"/>
</dbReference>
<evidence type="ECO:0000313" key="3">
    <source>
        <dbReference type="EMBL" id="KAK8882258.1"/>
    </source>
</evidence>
<comment type="caution">
    <text evidence="3">The sequence shown here is derived from an EMBL/GenBank/DDBJ whole genome shotgun (WGS) entry which is preliminary data.</text>
</comment>
<feature type="transmembrane region" description="Helical" evidence="1">
    <location>
        <begin position="802"/>
        <end position="822"/>
    </location>
</feature>
<organism evidence="3 4">
    <name type="scientific">Tritrichomonas musculus</name>
    <dbReference type="NCBI Taxonomy" id="1915356"/>
    <lineage>
        <taxon>Eukaryota</taxon>
        <taxon>Metamonada</taxon>
        <taxon>Parabasalia</taxon>
        <taxon>Tritrichomonadida</taxon>
        <taxon>Tritrichomonadidae</taxon>
        <taxon>Tritrichomonas</taxon>
    </lineage>
</organism>